<keyword evidence="2" id="KW-1185">Reference proteome</keyword>
<accession>A0ACC3D8W6</accession>
<sequence length="775" mass="85640">MVQETTASLPYEPPLGSPPDLTNSKSSKSSSFVSSNFADNNGLSDTSHFEDITLDDLHHALPNDTYIREALRRDGKQPDPRASVASFGSNMSTTSKQPMRDVTNGSTGPVPRPTYPGMERQVSGTSSRDLHPIPQPGRGLNRSKTGSIVPHFSAPSGKRSRSPSPSYAFPQHGGFRSPQPAPLRRIRTDGQSWEQNRSLQRKPSWQPAAARKTVKELEAEYHDSDEDVPDDAVIWNVPLSPRPPMERSVSRSPERSGSSEANVEPQRQPSGAARNDSIVGNPPARPSELRHSTSTAALPDPRTFSRIQRTKSWNMAHADLCADTKALTQALEEHASQTDLDHEAAVQKRPSSPNGRLSRKPSVRPNSDGGAEQQRRIASAPIALPPLRKGDVMIDPLPISKEKEQLLSRTRPSWLPPKDPREEKKHLKEYQRMMAASLQAEKRRAASATQVVQLKDGMNARLARVWETHVLPNWDTAIVEPRTRELWWRGIAPRSRGEVWQRAVGNELHLSEASYTAALGRAKVCQAELARLSTEQRRKRRETRWFEDIERDAEETFPELRIFQAGGPMHEALLDVLMAYSFYRSDVGYSHGIHLPTALLLLTLSPLPSSSAPSSSSSSSSNVAPTFLTLANLLNRPLPLAFLTADTAAIHRTRSLVLHTLSHKFPTLHAHLTASGTDVRVDEWLDPLFSTLLCGPRGKLGVERSVRVMDVVVFEGDRACVRAAVAVLGRLESRLYGGRGEVLEVLGWEGREAWEGSLGSEEEFLGGVREAGKRV</sequence>
<gene>
    <name evidence="1" type="ORF">LTS18_013346</name>
</gene>
<dbReference type="Proteomes" id="UP001186974">
    <property type="component" value="Unassembled WGS sequence"/>
</dbReference>
<comment type="caution">
    <text evidence="1">The sequence shown here is derived from an EMBL/GenBank/DDBJ whole genome shotgun (WGS) entry which is preliminary data.</text>
</comment>
<proteinExistence type="predicted"/>
<dbReference type="EMBL" id="JAWDJW010006745">
    <property type="protein sequence ID" value="KAK3063717.1"/>
    <property type="molecule type" value="Genomic_DNA"/>
</dbReference>
<reference evidence="1" key="1">
    <citation type="submission" date="2024-09" db="EMBL/GenBank/DDBJ databases">
        <title>Black Yeasts Isolated from many extreme environments.</title>
        <authorList>
            <person name="Coleine C."/>
            <person name="Stajich J.E."/>
            <person name="Selbmann L."/>
        </authorList>
    </citation>
    <scope>NUCLEOTIDE SEQUENCE</scope>
    <source>
        <strain evidence="1">CCFEE 5737</strain>
    </source>
</reference>
<name>A0ACC3D8W6_9PEZI</name>
<evidence type="ECO:0000313" key="1">
    <source>
        <dbReference type="EMBL" id="KAK3063717.1"/>
    </source>
</evidence>
<evidence type="ECO:0000313" key="2">
    <source>
        <dbReference type="Proteomes" id="UP001186974"/>
    </source>
</evidence>
<protein>
    <submittedName>
        <fullName evidence="1">Uncharacterized protein</fullName>
    </submittedName>
</protein>
<organism evidence="1 2">
    <name type="scientific">Coniosporium uncinatum</name>
    <dbReference type="NCBI Taxonomy" id="93489"/>
    <lineage>
        <taxon>Eukaryota</taxon>
        <taxon>Fungi</taxon>
        <taxon>Dikarya</taxon>
        <taxon>Ascomycota</taxon>
        <taxon>Pezizomycotina</taxon>
        <taxon>Dothideomycetes</taxon>
        <taxon>Dothideomycetes incertae sedis</taxon>
        <taxon>Coniosporium</taxon>
    </lineage>
</organism>